<evidence type="ECO:0000313" key="10">
    <source>
        <dbReference type="Proteomes" id="UP001596067"/>
    </source>
</evidence>
<feature type="domain" description="ABC transmembrane type-1" evidence="8">
    <location>
        <begin position="152"/>
        <end position="370"/>
    </location>
</feature>
<protein>
    <submittedName>
        <fullName evidence="9">Carbohydrate ABC transporter permease</fullName>
    </submittedName>
</protein>
<keyword evidence="5 7" id="KW-1133">Transmembrane helix</keyword>
<organism evidence="9 10">
    <name type="scientific">Kitasatospora aburaviensis</name>
    <dbReference type="NCBI Taxonomy" id="67265"/>
    <lineage>
        <taxon>Bacteria</taxon>
        <taxon>Bacillati</taxon>
        <taxon>Actinomycetota</taxon>
        <taxon>Actinomycetes</taxon>
        <taxon>Kitasatosporales</taxon>
        <taxon>Streptomycetaceae</taxon>
        <taxon>Kitasatospora</taxon>
    </lineage>
</organism>
<dbReference type="EMBL" id="JBHSOD010000038">
    <property type="protein sequence ID" value="MFC5888294.1"/>
    <property type="molecule type" value="Genomic_DNA"/>
</dbReference>
<keyword evidence="2 7" id="KW-0813">Transport</keyword>
<comment type="similarity">
    <text evidence="7">Belongs to the binding-protein-dependent transport system permease family.</text>
</comment>
<dbReference type="InterPro" id="IPR000515">
    <property type="entry name" value="MetI-like"/>
</dbReference>
<dbReference type="SUPFAM" id="SSF161098">
    <property type="entry name" value="MetI-like"/>
    <property type="match status" value="1"/>
</dbReference>
<sequence>MSLSGTALAAAGTAALGPPAPFGDVVPFGGATPPGGATALAGSAPGFGGTALAAGAWGDAAVKFGNTVGAVAGFLGILLLVFLVAGRASGRLARPLSVAVFLGPAVVLLMVGLVVPLVRTVYLSLQNDDGTGFVGGENFGWAFTTDSVQKVLVTTLLWLVVAPLAATGLGLVLALLVDRMRGQAVYKSLIFMPMAISLVGASIIFKFVYESRDASQQQIGLLSQVAISLGWEHPPNWMLSQPLNTFLLMAVMVWVQTGFAMVVLSAAIKAIPDEVTEAARLDGAGGVRLFWYVTVPMIRTTVVVVLTTVMITTLKAFDIVRTMTGGNFGTQVLANEMYSQSFVQFNTGRGSALAVILFLGVLPLVAYNIVQLRKERGVR</sequence>
<name>A0ABW1F5B1_9ACTN</name>
<dbReference type="PANTHER" id="PTHR30193:SF18">
    <property type="entry name" value="OSMOPROTECTIVE COMPOUNDS UPTAKE PERMEASE PROTEIN GGTC"/>
    <property type="match status" value="1"/>
</dbReference>
<comment type="caution">
    <text evidence="9">The sequence shown here is derived from an EMBL/GenBank/DDBJ whole genome shotgun (WGS) entry which is preliminary data.</text>
</comment>
<feature type="transmembrane region" description="Helical" evidence="7">
    <location>
        <begin position="289"/>
        <end position="311"/>
    </location>
</feature>
<keyword evidence="3" id="KW-1003">Cell membrane</keyword>
<dbReference type="Proteomes" id="UP001596067">
    <property type="component" value="Unassembled WGS sequence"/>
</dbReference>
<dbReference type="InterPro" id="IPR051393">
    <property type="entry name" value="ABC_transporter_permease"/>
</dbReference>
<keyword evidence="4 7" id="KW-0812">Transmembrane</keyword>
<evidence type="ECO:0000256" key="2">
    <source>
        <dbReference type="ARBA" id="ARBA00022448"/>
    </source>
</evidence>
<reference evidence="10" key="1">
    <citation type="journal article" date="2019" name="Int. J. Syst. Evol. Microbiol.">
        <title>The Global Catalogue of Microorganisms (GCM) 10K type strain sequencing project: providing services to taxonomists for standard genome sequencing and annotation.</title>
        <authorList>
            <consortium name="The Broad Institute Genomics Platform"/>
            <consortium name="The Broad Institute Genome Sequencing Center for Infectious Disease"/>
            <person name="Wu L."/>
            <person name="Ma J."/>
        </authorList>
    </citation>
    <scope>NUCLEOTIDE SEQUENCE [LARGE SCALE GENOMIC DNA]</scope>
    <source>
        <strain evidence="10">CGMCC 4.1469</strain>
    </source>
</reference>
<keyword evidence="10" id="KW-1185">Reference proteome</keyword>
<dbReference type="PANTHER" id="PTHR30193">
    <property type="entry name" value="ABC TRANSPORTER PERMEASE PROTEIN"/>
    <property type="match status" value="1"/>
</dbReference>
<feature type="transmembrane region" description="Helical" evidence="7">
    <location>
        <begin position="156"/>
        <end position="177"/>
    </location>
</feature>
<evidence type="ECO:0000256" key="6">
    <source>
        <dbReference type="ARBA" id="ARBA00023136"/>
    </source>
</evidence>
<dbReference type="PROSITE" id="PS50928">
    <property type="entry name" value="ABC_TM1"/>
    <property type="match status" value="1"/>
</dbReference>
<evidence type="ECO:0000256" key="7">
    <source>
        <dbReference type="RuleBase" id="RU363032"/>
    </source>
</evidence>
<dbReference type="InterPro" id="IPR035906">
    <property type="entry name" value="MetI-like_sf"/>
</dbReference>
<dbReference type="Gene3D" id="1.10.3720.10">
    <property type="entry name" value="MetI-like"/>
    <property type="match status" value="1"/>
</dbReference>
<evidence type="ECO:0000256" key="4">
    <source>
        <dbReference type="ARBA" id="ARBA00022692"/>
    </source>
</evidence>
<evidence type="ECO:0000259" key="8">
    <source>
        <dbReference type="PROSITE" id="PS50928"/>
    </source>
</evidence>
<feature type="transmembrane region" description="Helical" evidence="7">
    <location>
        <begin position="98"/>
        <end position="118"/>
    </location>
</feature>
<comment type="subcellular location">
    <subcellularLocation>
        <location evidence="1 7">Cell membrane</location>
        <topology evidence="1 7">Multi-pass membrane protein</topology>
    </subcellularLocation>
</comment>
<dbReference type="RefSeq" id="WP_313765760.1">
    <property type="nucleotide sequence ID" value="NZ_BAAAVH010000023.1"/>
</dbReference>
<proteinExistence type="inferred from homology"/>
<evidence type="ECO:0000256" key="5">
    <source>
        <dbReference type="ARBA" id="ARBA00022989"/>
    </source>
</evidence>
<keyword evidence="6 7" id="KW-0472">Membrane</keyword>
<feature type="transmembrane region" description="Helical" evidence="7">
    <location>
        <begin position="67"/>
        <end position="86"/>
    </location>
</feature>
<evidence type="ECO:0000256" key="1">
    <source>
        <dbReference type="ARBA" id="ARBA00004651"/>
    </source>
</evidence>
<dbReference type="Pfam" id="PF00528">
    <property type="entry name" value="BPD_transp_1"/>
    <property type="match status" value="1"/>
</dbReference>
<dbReference type="CDD" id="cd06261">
    <property type="entry name" value="TM_PBP2"/>
    <property type="match status" value="1"/>
</dbReference>
<evidence type="ECO:0000256" key="3">
    <source>
        <dbReference type="ARBA" id="ARBA00022475"/>
    </source>
</evidence>
<evidence type="ECO:0000313" key="9">
    <source>
        <dbReference type="EMBL" id="MFC5888294.1"/>
    </source>
</evidence>
<feature type="transmembrane region" description="Helical" evidence="7">
    <location>
        <begin position="351"/>
        <end position="370"/>
    </location>
</feature>
<gene>
    <name evidence="9" type="ORF">ACFP0N_25345</name>
</gene>
<feature type="transmembrane region" description="Helical" evidence="7">
    <location>
        <begin position="246"/>
        <end position="268"/>
    </location>
</feature>
<accession>A0ABW1F5B1</accession>
<feature type="transmembrane region" description="Helical" evidence="7">
    <location>
        <begin position="189"/>
        <end position="209"/>
    </location>
</feature>